<dbReference type="AlphaFoldDB" id="A0A4Z1EAM5"/>
<dbReference type="EMBL" id="PQXH01000217">
    <property type="protein sequence ID" value="TGO08259.1"/>
    <property type="molecule type" value="Genomic_DNA"/>
</dbReference>
<evidence type="ECO:0000313" key="2">
    <source>
        <dbReference type="Proteomes" id="UP000297777"/>
    </source>
</evidence>
<sequence>MRLLTTLRVLSSVIAEFASHIHVQIIEDKFVTLPPYPTAKLPAPDFVFKLCETRDGVSGIKFGARDAAD</sequence>
<comment type="caution">
    <text evidence="1">The sequence shown here is derived from an EMBL/GenBank/DDBJ whole genome shotgun (WGS) entry which is preliminary data.</text>
</comment>
<evidence type="ECO:0000313" key="1">
    <source>
        <dbReference type="EMBL" id="TGO08259.1"/>
    </source>
</evidence>
<dbReference type="OrthoDB" id="10441266at2759"/>
<accession>A0A4Z1EAM5</accession>
<keyword evidence="2" id="KW-1185">Reference proteome</keyword>
<proteinExistence type="predicted"/>
<reference evidence="1 2" key="1">
    <citation type="submission" date="2017-12" db="EMBL/GenBank/DDBJ databases">
        <title>Comparative genomics of Botrytis spp.</title>
        <authorList>
            <person name="Valero-Jimenez C.A."/>
            <person name="Tapia P."/>
            <person name="Veloso J."/>
            <person name="Silva-Moreno E."/>
            <person name="Staats M."/>
            <person name="Valdes J.H."/>
            <person name="Van Kan J.A.L."/>
        </authorList>
    </citation>
    <scope>NUCLEOTIDE SEQUENCE [LARGE SCALE GENOMIC DNA]</scope>
    <source>
        <strain evidence="1 2">Bt9001</strain>
    </source>
</reference>
<organism evidence="1 2">
    <name type="scientific">Botrytis tulipae</name>
    <dbReference type="NCBI Taxonomy" id="87230"/>
    <lineage>
        <taxon>Eukaryota</taxon>
        <taxon>Fungi</taxon>
        <taxon>Dikarya</taxon>
        <taxon>Ascomycota</taxon>
        <taxon>Pezizomycotina</taxon>
        <taxon>Leotiomycetes</taxon>
        <taxon>Helotiales</taxon>
        <taxon>Sclerotiniaceae</taxon>
        <taxon>Botrytis</taxon>
    </lineage>
</organism>
<name>A0A4Z1EAM5_9HELO</name>
<gene>
    <name evidence="1" type="ORF">BTUL_0217g00030</name>
</gene>
<dbReference type="Proteomes" id="UP000297777">
    <property type="component" value="Unassembled WGS sequence"/>
</dbReference>
<protein>
    <submittedName>
        <fullName evidence="1">Uncharacterized protein</fullName>
    </submittedName>
</protein>